<dbReference type="CDD" id="cd16027">
    <property type="entry name" value="SGSH"/>
    <property type="match status" value="1"/>
</dbReference>
<dbReference type="EC" id="3.1.6.1" evidence="4"/>
<proteinExistence type="predicted"/>
<protein>
    <submittedName>
        <fullName evidence="4">Arylsulfatase</fullName>
        <ecNumber evidence="4">3.1.6.1</ecNumber>
    </submittedName>
</protein>
<feature type="domain" description="Sulfatase N-terminal" evidence="3">
    <location>
        <begin position="36"/>
        <end position="318"/>
    </location>
</feature>
<dbReference type="RefSeq" id="WP_146512386.1">
    <property type="nucleotide sequence ID" value="NZ_SIHI01000063.1"/>
</dbReference>
<keyword evidence="1" id="KW-0479">Metal-binding</keyword>
<evidence type="ECO:0000259" key="3">
    <source>
        <dbReference type="Pfam" id="PF00884"/>
    </source>
</evidence>
<dbReference type="InterPro" id="IPR017850">
    <property type="entry name" value="Alkaline_phosphatase_core_sf"/>
</dbReference>
<accession>A0A5C5VPK4</accession>
<organism evidence="4 5">
    <name type="scientific">Thalassoglobus neptunius</name>
    <dbReference type="NCBI Taxonomy" id="1938619"/>
    <lineage>
        <taxon>Bacteria</taxon>
        <taxon>Pseudomonadati</taxon>
        <taxon>Planctomycetota</taxon>
        <taxon>Planctomycetia</taxon>
        <taxon>Planctomycetales</taxon>
        <taxon>Planctomycetaceae</taxon>
        <taxon>Thalassoglobus</taxon>
    </lineage>
</organism>
<evidence type="ECO:0000313" key="4">
    <source>
        <dbReference type="EMBL" id="TWT39865.1"/>
    </source>
</evidence>
<evidence type="ECO:0000256" key="2">
    <source>
        <dbReference type="ARBA" id="ARBA00022801"/>
    </source>
</evidence>
<name>A0A5C5VPK4_9PLAN</name>
<dbReference type="OrthoDB" id="9763613at2"/>
<dbReference type="EMBL" id="SIHI01000063">
    <property type="protein sequence ID" value="TWT39865.1"/>
    <property type="molecule type" value="Genomic_DNA"/>
</dbReference>
<dbReference type="SUPFAM" id="SSF53649">
    <property type="entry name" value="Alkaline phosphatase-like"/>
    <property type="match status" value="1"/>
</dbReference>
<gene>
    <name evidence="4" type="ORF">KOR42_51000</name>
</gene>
<dbReference type="Pfam" id="PF00884">
    <property type="entry name" value="Sulfatase"/>
    <property type="match status" value="1"/>
</dbReference>
<comment type="caution">
    <text evidence="4">The sequence shown here is derived from an EMBL/GenBank/DDBJ whole genome shotgun (WGS) entry which is preliminary data.</text>
</comment>
<dbReference type="PANTHER" id="PTHR45953">
    <property type="entry name" value="IDURONATE 2-SULFATASE"/>
    <property type="match status" value="1"/>
</dbReference>
<dbReference type="AlphaFoldDB" id="A0A5C5VPK4"/>
<evidence type="ECO:0000256" key="1">
    <source>
        <dbReference type="ARBA" id="ARBA00022723"/>
    </source>
</evidence>
<sequence>MMRLPTYFVVIIAALFFAIFVLNETVNAQALANERPNILWIYVDDMSDWLGCNGDSLAQTPNIDRLASSGILFKNAFMPSPVCSTTRSALITGTMQTTLGLHQHRTMIKQPLPEDVMTIPELFREAGYITFNEAKDDYNFSRPREKMYSPEFERPGFKSHLPASDLTWLAQLRDQRFFGQIQLAGGKLGGETGSKFPSPSRVLEEDVTVPPQYPDNQVFRNAIARHYEQIAYTDEQVGTIIEALKKYELWESTIVLFFTDHGSPLPRSKQFLYEEGTKVPLIVRIPERFALASSQPAVRMDLVSGIDISTTTLALAGIGIPKFMEGHDLFSSSQLPRQFVISARDRCGIAVDRIRSVRTDRFRYIANELNDRPLYQSQYRDRFSTIVNLRTLFESGEITPLQASYHEAANRPAEELYDVIADPDQIHDLAADPDYRTILETHRSFLRDWRESSEDQGLIPESRASLQLVYDHARGRCPAPEFDIFRKEDSHSTRD</sequence>
<dbReference type="GO" id="GO:0046872">
    <property type="term" value="F:metal ion binding"/>
    <property type="evidence" value="ECO:0007669"/>
    <property type="project" value="UniProtKB-KW"/>
</dbReference>
<dbReference type="InterPro" id="IPR000917">
    <property type="entry name" value="Sulfatase_N"/>
</dbReference>
<dbReference type="Gene3D" id="3.40.720.10">
    <property type="entry name" value="Alkaline Phosphatase, subunit A"/>
    <property type="match status" value="1"/>
</dbReference>
<dbReference type="PANTHER" id="PTHR45953:SF1">
    <property type="entry name" value="IDURONATE 2-SULFATASE"/>
    <property type="match status" value="1"/>
</dbReference>
<evidence type="ECO:0000313" key="5">
    <source>
        <dbReference type="Proteomes" id="UP000317243"/>
    </source>
</evidence>
<dbReference type="GO" id="GO:0004065">
    <property type="term" value="F:arylsulfatase activity"/>
    <property type="evidence" value="ECO:0007669"/>
    <property type="project" value="UniProtKB-EC"/>
</dbReference>
<keyword evidence="5" id="KW-1185">Reference proteome</keyword>
<dbReference type="GO" id="GO:0005737">
    <property type="term" value="C:cytoplasm"/>
    <property type="evidence" value="ECO:0007669"/>
    <property type="project" value="TreeGrafter"/>
</dbReference>
<reference evidence="4 5" key="1">
    <citation type="submission" date="2019-02" db="EMBL/GenBank/DDBJ databases">
        <title>Deep-cultivation of Planctomycetes and their phenomic and genomic characterization uncovers novel biology.</title>
        <authorList>
            <person name="Wiegand S."/>
            <person name="Jogler M."/>
            <person name="Boedeker C."/>
            <person name="Pinto D."/>
            <person name="Vollmers J."/>
            <person name="Rivas-Marin E."/>
            <person name="Kohn T."/>
            <person name="Peeters S.H."/>
            <person name="Heuer A."/>
            <person name="Rast P."/>
            <person name="Oberbeckmann S."/>
            <person name="Bunk B."/>
            <person name="Jeske O."/>
            <person name="Meyerdierks A."/>
            <person name="Storesund J.E."/>
            <person name="Kallscheuer N."/>
            <person name="Luecker S."/>
            <person name="Lage O.M."/>
            <person name="Pohl T."/>
            <person name="Merkel B.J."/>
            <person name="Hornburger P."/>
            <person name="Mueller R.-W."/>
            <person name="Bruemmer F."/>
            <person name="Labrenz M."/>
            <person name="Spormann A.M."/>
            <person name="Op Den Camp H."/>
            <person name="Overmann J."/>
            <person name="Amann R."/>
            <person name="Jetten M.S.M."/>
            <person name="Mascher T."/>
            <person name="Medema M.H."/>
            <person name="Devos D.P."/>
            <person name="Kaster A.-K."/>
            <person name="Ovreas L."/>
            <person name="Rohde M."/>
            <person name="Galperin M.Y."/>
            <person name="Jogler C."/>
        </authorList>
    </citation>
    <scope>NUCLEOTIDE SEQUENCE [LARGE SCALE GENOMIC DNA]</scope>
    <source>
        <strain evidence="4 5">KOR42</strain>
    </source>
</reference>
<keyword evidence="2 4" id="KW-0378">Hydrolase</keyword>
<dbReference type="Proteomes" id="UP000317243">
    <property type="component" value="Unassembled WGS sequence"/>
</dbReference>